<evidence type="ECO:0000313" key="2">
    <source>
        <dbReference type="EMBL" id="KII82976.1"/>
    </source>
</evidence>
<organism evidence="2 3">
    <name type="scientific">Plicaturopsis crispa FD-325 SS-3</name>
    <dbReference type="NCBI Taxonomy" id="944288"/>
    <lineage>
        <taxon>Eukaryota</taxon>
        <taxon>Fungi</taxon>
        <taxon>Dikarya</taxon>
        <taxon>Basidiomycota</taxon>
        <taxon>Agaricomycotina</taxon>
        <taxon>Agaricomycetes</taxon>
        <taxon>Agaricomycetidae</taxon>
        <taxon>Amylocorticiales</taxon>
        <taxon>Amylocorticiaceae</taxon>
        <taxon>Plicatura</taxon>
        <taxon>Plicaturopsis crispa</taxon>
    </lineage>
</organism>
<feature type="compositionally biased region" description="Low complexity" evidence="1">
    <location>
        <begin position="368"/>
        <end position="400"/>
    </location>
</feature>
<protein>
    <submittedName>
        <fullName evidence="2">Uncharacterized protein</fullName>
    </submittedName>
</protein>
<keyword evidence="3" id="KW-1185">Reference proteome</keyword>
<name>A0A0C9SK21_PLICR</name>
<accession>A0A0C9SK21</accession>
<dbReference type="OrthoDB" id="2634326at2759"/>
<dbReference type="Proteomes" id="UP000053263">
    <property type="component" value="Unassembled WGS sequence"/>
</dbReference>
<dbReference type="AlphaFoldDB" id="A0A0C9SK21"/>
<evidence type="ECO:0000256" key="1">
    <source>
        <dbReference type="SAM" id="MobiDB-lite"/>
    </source>
</evidence>
<evidence type="ECO:0000313" key="3">
    <source>
        <dbReference type="Proteomes" id="UP000053263"/>
    </source>
</evidence>
<dbReference type="HOGENOM" id="CLU_016057_2_0_1"/>
<gene>
    <name evidence="2" type="ORF">PLICRDRAFT_180852</name>
</gene>
<proteinExistence type="predicted"/>
<feature type="region of interest" description="Disordered" evidence="1">
    <location>
        <begin position="366"/>
        <end position="441"/>
    </location>
</feature>
<reference evidence="2 3" key="1">
    <citation type="submission" date="2014-06" db="EMBL/GenBank/DDBJ databases">
        <title>Evolutionary Origins and Diversification of the Mycorrhizal Mutualists.</title>
        <authorList>
            <consortium name="DOE Joint Genome Institute"/>
            <consortium name="Mycorrhizal Genomics Consortium"/>
            <person name="Kohler A."/>
            <person name="Kuo A."/>
            <person name="Nagy L.G."/>
            <person name="Floudas D."/>
            <person name="Copeland A."/>
            <person name="Barry K.W."/>
            <person name="Cichocki N."/>
            <person name="Veneault-Fourrey C."/>
            <person name="LaButti K."/>
            <person name="Lindquist E.A."/>
            <person name="Lipzen A."/>
            <person name="Lundell T."/>
            <person name="Morin E."/>
            <person name="Murat C."/>
            <person name="Riley R."/>
            <person name="Ohm R."/>
            <person name="Sun H."/>
            <person name="Tunlid A."/>
            <person name="Henrissat B."/>
            <person name="Grigoriev I.V."/>
            <person name="Hibbett D.S."/>
            <person name="Martin F."/>
        </authorList>
    </citation>
    <scope>NUCLEOTIDE SEQUENCE [LARGE SCALE GENOMIC DNA]</scope>
    <source>
        <strain evidence="2 3">FD-325 SS-3</strain>
    </source>
</reference>
<dbReference type="EMBL" id="KN832591">
    <property type="protein sequence ID" value="KII82976.1"/>
    <property type="molecule type" value="Genomic_DNA"/>
</dbReference>
<sequence length="722" mass="81028">MEAKIDEKFTRDGDPTIQWFDAKCLALEGDMVITSPNVDYVPYLTLGRSRLIQRADGRFGPQDFTLMPQKFSIKYPHSGLIPRLPLDRDHRAAPLWLTPGREQFIVCAGTAFNDVGNLCQEWVGKVEPLVKELSDGVAKYEASNPRDYVLAGALTNLKQTMSRLKFNPYTGRDLINDYAYMCRCALDVHAHLKFLLHYQHLMVAGNDPAPVVPSALGAWTDDPEVVQFLVATGIPVWFVRSRFDFTAAMGSRFRPNVQRVARMGSVPSWVVKGLLKDAKKQTVPSPIFYEGLGGDNMHLFSRRHIFVGVHTSRALADLPDAPTVEGLYDERTFRDVTAPLDPYLTTEERNKVISQRVMKAVKMPSILGSSSGEPSSSGSAQSSALGSSSASISTSNSASSTETRRHGGKKGKGKRVEPYPSAQSTSSKAPRDKWVDPDSDIIPPAIPTWQDALRLVDRRPQNLEPNRPQYNGYHFPDPAMFASTRNLGQFMLNWLASRQAWLARVSTSDRDGEITGSPQMWREFLGAKYDQSNVADTFTARCRQQTLNLFGVNMDQPPNAVYWQEMQIMTHDTDSPRTRRAMCEVVWDAFEHSFRFELRALDRLVCPGEWERDADGREAMVADVFGGNFLVGSMPTENVGLAAEEYRDRVGALEALRKLMVSWKNAPSNIINHALHPDDPALDHAQTYLGMEGAVSQFYCQTFFNWYARPPVLLHRIPLREE</sequence>